<accession>A0A1X9SX79</accession>
<comment type="subcellular location">
    <subcellularLocation>
        <location evidence="1">Endomembrane system</location>
    </subcellularLocation>
</comment>
<keyword evidence="3" id="KW-1003">Cell membrane</keyword>
<protein>
    <submittedName>
        <fullName evidence="6">Nitrate/sulfonate/bicarbonate ABC transporter, periplasmic substrate-binding protein</fullName>
    </submittedName>
</protein>
<dbReference type="SUPFAM" id="SSF53850">
    <property type="entry name" value="Periplasmic binding protein-like II"/>
    <property type="match status" value="1"/>
</dbReference>
<evidence type="ECO:0000256" key="3">
    <source>
        <dbReference type="ARBA" id="ARBA00022475"/>
    </source>
</evidence>
<keyword evidence="2" id="KW-0813">Transport</keyword>
<evidence type="ECO:0000256" key="2">
    <source>
        <dbReference type="ARBA" id="ARBA00022448"/>
    </source>
</evidence>
<name>A0A1X9SX79_9BACT</name>
<dbReference type="RefSeq" id="WP_086297572.1">
    <property type="nucleotide sequence ID" value="NZ_CP018789.1"/>
</dbReference>
<dbReference type="PANTHER" id="PTHR30024:SF43">
    <property type="entry name" value="BLL4572 PROTEIN"/>
    <property type="match status" value="1"/>
</dbReference>
<evidence type="ECO:0000256" key="1">
    <source>
        <dbReference type="ARBA" id="ARBA00004308"/>
    </source>
</evidence>
<keyword evidence="5" id="KW-0472">Membrane</keyword>
<organism evidence="6 7">
    <name type="scientific">Campylobacter porcelli</name>
    <dbReference type="NCBI Taxonomy" id="1660073"/>
    <lineage>
        <taxon>Bacteria</taxon>
        <taxon>Pseudomonadati</taxon>
        <taxon>Campylobacterota</taxon>
        <taxon>Epsilonproteobacteria</taxon>
        <taxon>Campylobacterales</taxon>
        <taxon>Campylobacteraceae</taxon>
        <taxon>Campylobacter</taxon>
    </lineage>
</organism>
<dbReference type="Gene3D" id="3.40.190.10">
    <property type="entry name" value="Periplasmic binding protein-like II"/>
    <property type="match status" value="2"/>
</dbReference>
<dbReference type="CDD" id="cd13553">
    <property type="entry name" value="PBP2_NrtA_CpmA_like"/>
    <property type="match status" value="1"/>
</dbReference>
<proteinExistence type="predicted"/>
<dbReference type="PANTHER" id="PTHR30024">
    <property type="entry name" value="ALIPHATIC SULFONATES-BINDING PROTEIN-RELATED"/>
    <property type="match status" value="1"/>
</dbReference>
<gene>
    <name evidence="6" type="ORF">CSUIS_1012</name>
</gene>
<dbReference type="Pfam" id="PF13379">
    <property type="entry name" value="NMT1_2"/>
    <property type="match status" value="1"/>
</dbReference>
<dbReference type="GO" id="GO:0012505">
    <property type="term" value="C:endomembrane system"/>
    <property type="evidence" value="ECO:0007669"/>
    <property type="project" value="UniProtKB-SubCell"/>
</dbReference>
<dbReference type="KEGG" id="camy:CSUIS_1012"/>
<sequence>MNRRYALGFLAGFLALSTTKSVANSKFKKGIKIGYLPICDHLIIIAKDIFSSDEFSITPIKFASWADLSEALRAGAIDAAFLLAPLGLMLKGSGVDIKAIMAAHKNGSSLVVNKSIKTIDDLKGKNIAIPSRFSSHYYILHKLLSKHNIEVNLVDMAPTEMPFALLTNRIDGYIVAEPFGQLGVQRGARNLILSKDITPDHICCLLNYSSELANSNIADQLTKAFKLAANFIEKNQKEAAIIGSKILAQDANIISKIVEENIVSYNDLRVKKEDLIALKEFLISQNLANDGLKNLDIDSYLVEQI</sequence>
<evidence type="ECO:0000313" key="6">
    <source>
        <dbReference type="EMBL" id="ARR00825.1"/>
    </source>
</evidence>
<dbReference type="InterPro" id="IPR044527">
    <property type="entry name" value="NrtA/CpmA_ABC-bd_dom"/>
</dbReference>
<keyword evidence="4" id="KW-0997">Cell inner membrane</keyword>
<evidence type="ECO:0000256" key="5">
    <source>
        <dbReference type="ARBA" id="ARBA00023136"/>
    </source>
</evidence>
<evidence type="ECO:0000256" key="4">
    <source>
        <dbReference type="ARBA" id="ARBA00022519"/>
    </source>
</evidence>
<dbReference type="EMBL" id="CP018789">
    <property type="protein sequence ID" value="ARR00825.1"/>
    <property type="molecule type" value="Genomic_DNA"/>
</dbReference>
<dbReference type="STRING" id="1660073.CSUIS_1012"/>
<dbReference type="Proteomes" id="UP000194260">
    <property type="component" value="Chromosome"/>
</dbReference>
<evidence type="ECO:0000313" key="7">
    <source>
        <dbReference type="Proteomes" id="UP000194260"/>
    </source>
</evidence>
<reference evidence="7" key="1">
    <citation type="journal article" date="2017" name="Genome Biol. Evol.">
        <title>Comparative Genomic Analysis Identifies a Campylobacter Clade Deficient in Selenium Metabolism.</title>
        <authorList>
            <person name="Miller W.G."/>
            <person name="Yee E."/>
            <person name="Lopes B.S."/>
            <person name="Chapman M.H."/>
            <person name="Huynh S."/>
            <person name="Bono J.L."/>
            <person name="Parker C.T."/>
            <person name="Strachan N.J.C."/>
            <person name="Forbes K.J."/>
        </authorList>
    </citation>
    <scope>NUCLEOTIDE SEQUENCE [LARGE SCALE GENOMIC DNA]</scope>
    <source>
        <strain evidence="7">RM6137</strain>
    </source>
</reference>
<dbReference type="AlphaFoldDB" id="A0A1X9SX79"/>